<proteinExistence type="predicted"/>
<reference evidence="2" key="1">
    <citation type="journal article" date="2000" name="DNA Res.">
        <title>Structural analysis of Arabidopsis thaliana chromosome 3. I. Sequence features of the regions of 4,504,864 bp covered by sixty P1 and TAC clones.</title>
        <authorList>
            <person name="Sato S."/>
            <person name="Nakamura Y."/>
            <person name="Kaneko T."/>
            <person name="Katoh T."/>
            <person name="Asamizu E."/>
            <person name="Tabata S."/>
        </authorList>
    </citation>
    <scope>NUCLEOTIDE SEQUENCE [LARGE SCALE GENOMIC DNA]</scope>
</reference>
<feature type="compositionally biased region" description="Basic and acidic residues" evidence="1">
    <location>
        <begin position="7"/>
        <end position="17"/>
    </location>
</feature>
<sequence length="99" mass="11596">MIGISGIEDKDSRRTSGVEDNDLSSELQPENSSKTLQDRERNFRNKTYYFEIAELTLKSPSISKSCKKKRDFRLCKREEEIISYRVNVLDLWLSFIVIS</sequence>
<evidence type="ECO:0000313" key="2">
    <source>
        <dbReference type="EMBL" id="BAB01827.1"/>
    </source>
</evidence>
<feature type="compositionally biased region" description="Polar residues" evidence="1">
    <location>
        <begin position="24"/>
        <end position="35"/>
    </location>
</feature>
<name>Q9LS64_ARATH</name>
<organism evidence="2">
    <name type="scientific">Arabidopsis thaliana</name>
    <name type="common">Mouse-ear cress</name>
    <dbReference type="NCBI Taxonomy" id="3702"/>
    <lineage>
        <taxon>Eukaryota</taxon>
        <taxon>Viridiplantae</taxon>
        <taxon>Streptophyta</taxon>
        <taxon>Embryophyta</taxon>
        <taxon>Tracheophyta</taxon>
        <taxon>Spermatophyta</taxon>
        <taxon>Magnoliopsida</taxon>
        <taxon>eudicotyledons</taxon>
        <taxon>Gunneridae</taxon>
        <taxon>Pentapetalae</taxon>
        <taxon>rosids</taxon>
        <taxon>malvids</taxon>
        <taxon>Brassicales</taxon>
        <taxon>Brassicaceae</taxon>
        <taxon>Camelineae</taxon>
        <taxon>Arabidopsis</taxon>
    </lineage>
</organism>
<reference key="2">
    <citation type="journal article" date="2000" name="Nature">
        <title>Sequence and analysis of chromosome 3 of the plant Arabidopsis thaliana.</title>
        <authorList>
            <consortium name="European Union Chromosome 3 Arabidopsis Sequencing Consortium"/>
            <consortium name="Institute for Genomic Research"/>
            <consortium name="Kazusa DNA Research Institute"/>
            <person name="Salanoubat M."/>
            <person name="Lemcke K."/>
            <person name="Rieger M."/>
            <person name="Ansorge W."/>
            <person name="Unseld M."/>
            <person name="Fartmann B."/>
            <person name="Valle G."/>
            <person name="Blocker H."/>
            <person name="Perez-Alonso M."/>
            <person name="Obermaier B."/>
            <person name="Delseny M."/>
            <person name="Boutry M."/>
            <person name="Grivell L.A."/>
            <person name="Mache R."/>
            <person name="Puigdomenech P."/>
            <person name="De Simone V."/>
            <person name="Choisne N."/>
            <person name="Artiguenave F."/>
            <person name="Robert C."/>
            <person name="Brottier P."/>
            <person name="Wincker P."/>
            <person name="Cattolico L."/>
            <person name="Weissenbach J."/>
            <person name="Saurin W."/>
            <person name="Quetier F."/>
            <person name="Schafer M."/>
            <person name="Muller-Auer S."/>
            <person name="Gabel C."/>
            <person name="Fuchs M."/>
            <person name="Benes V."/>
            <person name="Wurmbach E."/>
            <person name="Drzonek H."/>
            <person name="Erfle H."/>
            <person name="Jordan N."/>
            <person name="Bangert S."/>
            <person name="Wiedelmann R."/>
            <person name="Kranz H."/>
            <person name="Voss H."/>
            <person name="Holland R."/>
            <person name="Brandt P."/>
            <person name="Nyakatura G."/>
            <person name="Vezzi A."/>
            <person name="D'Angelo M."/>
            <person name="Pallavicini A."/>
            <person name="Toppo S."/>
            <person name="Simionati B."/>
            <person name="Conrad A."/>
            <person name="Hornischer K."/>
            <person name="Kauer G."/>
            <person name="Lohnert T.H."/>
            <person name="Nordsiek G."/>
            <person name="Reichelt J."/>
            <person name="Scharfe M."/>
            <person name="Schon O."/>
            <person name="Bargues M."/>
            <person name="Terol J."/>
            <person name="Climent J."/>
            <person name="Navarro P."/>
            <person name="Collado C."/>
            <person name="Perez-Perez A."/>
            <person name="Ottenwalder B."/>
            <person name="Duchemin D."/>
            <person name="Cooke R."/>
            <person name="Laudie M."/>
            <person name="Berger-Llauro C."/>
            <person name="Purnelle B."/>
            <person name="Masuy D."/>
            <person name="de Haan M."/>
            <person name="Maarse A.C."/>
            <person name="Alcaraz J.P."/>
            <person name="Cottet A."/>
            <person name="Casacuberta E."/>
            <person name="Monfort A."/>
            <person name="Argiriou A."/>
            <person name="flores M."/>
            <person name="Liguori R."/>
            <person name="Vitale D."/>
            <person name="Mannhaupt G."/>
            <person name="Haase D."/>
            <person name="Schoof H."/>
            <person name="Rudd S."/>
            <person name="Zaccaria P."/>
            <person name="Mewes H.W."/>
            <person name="Mayer K.F."/>
            <person name="Kaul S."/>
            <person name="Town C.D."/>
            <person name="Koo H.L."/>
            <person name="Tallon L.J."/>
            <person name="Jenkins J."/>
            <person name="Rooney T."/>
            <person name="Rizzo M."/>
            <person name="Walts A."/>
            <person name="Utterback T."/>
            <person name="Fujii C.Y."/>
            <person name="Shea T.P."/>
            <person name="Creasy T.H."/>
            <person name="Haas B."/>
            <person name="Maiti R."/>
            <person name="Wu D."/>
            <person name="Peterson J."/>
            <person name="Van Aken S."/>
            <person name="Pai G."/>
            <person name="Militscher J."/>
            <person name="Sellers P."/>
            <person name="Gill J.E."/>
            <person name="Feldblyum T.V."/>
            <person name="Preuss D."/>
            <person name="Lin X."/>
            <person name="Nierman W.C."/>
            <person name="Salzberg S.L."/>
            <person name="White O."/>
            <person name="Venter J.C."/>
            <person name="Fraser C.M."/>
            <person name="Kaneko T."/>
            <person name="Nakamura Y."/>
            <person name="Sato S."/>
            <person name="Kato T."/>
            <person name="Asamizu E."/>
            <person name="Sasamoto S."/>
            <person name="Kimura T."/>
            <person name="Idesawa K."/>
            <person name="Kawashima K."/>
            <person name="Kishida Y."/>
            <person name="Kiyokawa C."/>
            <person name="Kohara M."/>
            <person name="Matsumoto M."/>
            <person name="Matsuno A."/>
            <person name="Muraki A."/>
            <person name="Nakayama S."/>
            <person name="Nakazaki N."/>
            <person name="Shinpo S."/>
            <person name="Takeuchi C."/>
            <person name="Wada T."/>
            <person name="Watanabe A."/>
            <person name="Yamada M."/>
            <person name="Yasuda M."/>
            <person name="Tabata S."/>
        </authorList>
    </citation>
    <scope>NUCLEOTIDE SEQUENCE [LARGE SCALE GENOMIC DNA]</scope>
    <source>
        <strain>cv. Columbia</strain>
    </source>
</reference>
<dbReference type="AlphaFoldDB" id="Q9LS64"/>
<evidence type="ECO:0000256" key="1">
    <source>
        <dbReference type="SAM" id="MobiDB-lite"/>
    </source>
</evidence>
<dbReference type="EMBL" id="AB026657">
    <property type="protein sequence ID" value="BAB01827.1"/>
    <property type="molecule type" value="Genomic_DNA"/>
</dbReference>
<protein>
    <submittedName>
        <fullName evidence="2">Uncharacterized protein</fullName>
    </submittedName>
</protein>
<accession>Q9LS64</accession>
<feature type="region of interest" description="Disordered" evidence="1">
    <location>
        <begin position="1"/>
        <end position="40"/>
    </location>
</feature>